<feature type="chain" id="PRO_5004576961" description="TonB-denpendent receptor" evidence="13">
    <location>
        <begin position="24"/>
        <end position="786"/>
    </location>
</feature>
<keyword evidence="4" id="KW-0410">Iron transport</keyword>
<accession>T0I2H5</accession>
<evidence type="ECO:0000256" key="10">
    <source>
        <dbReference type="ARBA" id="ARBA00023237"/>
    </source>
</evidence>
<evidence type="ECO:0000256" key="1">
    <source>
        <dbReference type="ARBA" id="ARBA00004571"/>
    </source>
</evidence>
<keyword evidence="5 11" id="KW-0812">Transmembrane</keyword>
<keyword evidence="3 11" id="KW-1134">Transmembrane beta strand</keyword>
<dbReference type="InterPro" id="IPR039426">
    <property type="entry name" value="TonB-dep_rcpt-like"/>
</dbReference>
<evidence type="ECO:0000256" key="4">
    <source>
        <dbReference type="ARBA" id="ARBA00022496"/>
    </source>
</evidence>
<evidence type="ECO:0000259" key="14">
    <source>
        <dbReference type="Pfam" id="PF00593"/>
    </source>
</evidence>
<evidence type="ECO:0000256" key="13">
    <source>
        <dbReference type="SAM" id="SignalP"/>
    </source>
</evidence>
<dbReference type="InterPro" id="IPR000531">
    <property type="entry name" value="Beta-barrel_TonB"/>
</dbReference>
<evidence type="ECO:0000256" key="9">
    <source>
        <dbReference type="ARBA" id="ARBA00023136"/>
    </source>
</evidence>
<dbReference type="PANTHER" id="PTHR32552:SF81">
    <property type="entry name" value="TONB-DEPENDENT OUTER MEMBRANE RECEPTOR"/>
    <property type="match status" value="1"/>
</dbReference>
<dbReference type="InterPro" id="IPR012910">
    <property type="entry name" value="Plug_dom"/>
</dbReference>
<dbReference type="RefSeq" id="WP_021239029.1">
    <property type="nucleotide sequence ID" value="NZ_ATHO01000131.1"/>
</dbReference>
<evidence type="ECO:0000259" key="15">
    <source>
        <dbReference type="Pfam" id="PF07715"/>
    </source>
</evidence>
<dbReference type="Gene3D" id="2.40.170.20">
    <property type="entry name" value="TonB-dependent receptor, beta-barrel domain"/>
    <property type="match status" value="1"/>
</dbReference>
<feature type="domain" description="TonB-dependent receptor-like beta-barrel" evidence="14">
    <location>
        <begin position="259"/>
        <end position="748"/>
    </location>
</feature>
<dbReference type="GO" id="GO:0009279">
    <property type="term" value="C:cell outer membrane"/>
    <property type="evidence" value="ECO:0007669"/>
    <property type="project" value="UniProtKB-SubCell"/>
</dbReference>
<dbReference type="GO" id="GO:0006826">
    <property type="term" value="P:iron ion transport"/>
    <property type="evidence" value="ECO:0007669"/>
    <property type="project" value="UniProtKB-KW"/>
</dbReference>
<proteinExistence type="inferred from homology"/>
<organism evidence="16 17">
    <name type="scientific">Sphingobium quisquiliarum P25</name>
    <dbReference type="NCBI Taxonomy" id="1329909"/>
    <lineage>
        <taxon>Bacteria</taxon>
        <taxon>Pseudomonadati</taxon>
        <taxon>Pseudomonadota</taxon>
        <taxon>Alphaproteobacteria</taxon>
        <taxon>Sphingomonadales</taxon>
        <taxon>Sphingomonadaceae</taxon>
        <taxon>Sphingobium</taxon>
    </lineage>
</organism>
<evidence type="ECO:0000256" key="6">
    <source>
        <dbReference type="ARBA" id="ARBA00023004"/>
    </source>
</evidence>
<evidence type="ECO:0000256" key="7">
    <source>
        <dbReference type="ARBA" id="ARBA00023065"/>
    </source>
</evidence>
<keyword evidence="9 11" id="KW-0472">Membrane</keyword>
<evidence type="ECO:0000313" key="16">
    <source>
        <dbReference type="EMBL" id="EQB03819.1"/>
    </source>
</evidence>
<dbReference type="AlphaFoldDB" id="T0I2H5"/>
<comment type="subcellular location">
    <subcellularLocation>
        <location evidence="1 11">Cell outer membrane</location>
        <topology evidence="1 11">Multi-pass membrane protein</topology>
    </subcellularLocation>
</comment>
<dbReference type="Proteomes" id="UP000015525">
    <property type="component" value="Unassembled WGS sequence"/>
</dbReference>
<keyword evidence="17" id="KW-1185">Reference proteome</keyword>
<comment type="similarity">
    <text evidence="11 12">Belongs to the TonB-dependent receptor family.</text>
</comment>
<keyword evidence="8 12" id="KW-0798">TonB box</keyword>
<dbReference type="SUPFAM" id="SSF56935">
    <property type="entry name" value="Porins"/>
    <property type="match status" value="1"/>
</dbReference>
<dbReference type="PATRIC" id="fig|1329909.3.peg.2802"/>
<evidence type="ECO:0000256" key="12">
    <source>
        <dbReference type="RuleBase" id="RU003357"/>
    </source>
</evidence>
<dbReference type="InterPro" id="IPR036942">
    <property type="entry name" value="Beta-barrel_TonB_sf"/>
</dbReference>
<reference evidence="16 17" key="1">
    <citation type="journal article" date="2013" name="Genome Announc.">
        <title>Draft Genome Sequence of Sphingobium quisquiliarum Strain P25T, a Novel Hexachlorocyclohexane (HCH)-Degrading Bacterium Isolated from an HCH Dumpsite.</title>
        <authorList>
            <person name="Kumar Singh A."/>
            <person name="Sangwan N."/>
            <person name="Sharma A."/>
            <person name="Gupta V."/>
            <person name="Khurana J.P."/>
            <person name="Lal R."/>
        </authorList>
    </citation>
    <scope>NUCLEOTIDE SEQUENCE [LARGE SCALE GENOMIC DNA]</scope>
    <source>
        <strain evidence="16 17">P25</strain>
    </source>
</reference>
<keyword evidence="13" id="KW-0732">Signal</keyword>
<feature type="signal peptide" evidence="13">
    <location>
        <begin position="1"/>
        <end position="23"/>
    </location>
</feature>
<evidence type="ECO:0000256" key="11">
    <source>
        <dbReference type="PROSITE-ProRule" id="PRU01360"/>
    </source>
</evidence>
<evidence type="ECO:0000256" key="8">
    <source>
        <dbReference type="ARBA" id="ARBA00023077"/>
    </source>
</evidence>
<comment type="caution">
    <text evidence="16">The sequence shown here is derived from an EMBL/GenBank/DDBJ whole genome shotgun (WGS) entry which is preliminary data.</text>
</comment>
<evidence type="ECO:0000313" key="17">
    <source>
        <dbReference type="Proteomes" id="UP000015525"/>
    </source>
</evidence>
<keyword evidence="7" id="KW-0406">Ion transport</keyword>
<sequence length="786" mass="85414">MKMGKVSLNAIAWAFAFSTPAFAQQNAADPASTQAAAEAASPSSPGGIQDIVVTAQRRSENLQRAAIAVTAVNGDALRAAGVSDPKALTTLVPSLQVAGNNGAYTQFYLRGVGNVNANPLTESAIAFNYDGVYIGRPNSTTGYFYDLERVEVLKGPQGTLYGRNATGGAINVITRKPDFAFGADASAEYGNYDAVRLDGALNVPLSPVAAIRAAGIFVRHDGYMKDGTDDQHDYGGRIQLRVNPSDDLEILLSADYFHQGGRGAGGTPVDLGIDNRYGINSPEGQAFYHSLPNVLGGRNFLSVADNQYQRNNFWGVSANLSYSTDAGTFTIIPAYRRSSLDNVSTTDGFWIYDREKNEQTSVEARYASPESNPLRLLVGAYYYNEDNHVPTYLVNHQFDHYQAQFASTLDSYAGSARLTYALRDNVRVTGGIRYTHERKTLKANLQTIDRVCLAQYPNCPDAVPFPYDTAPIPVTRLPDGTIAPVPGADGTLQVGTEIAQDGAARFNRVTWRAGADWDITPRNLLYASFETGFKSGGFFLSGDEGVFKPETIKAWTVGSKNRFFDNRLQLNLEAFYWRYTDQQVSHLARDSAGTTIFATENVGRASFKGVELEAQFKPLRNTLLTADVLYLDARYKDFVYSVPNLGAPPASGCAVGALVGNSYSVDCSGRRPPQAPVWTINLGAQQTVPLANDANIVLNVRTHYQSSSLTALDFVADEYQQGYWMSDAQLTYNAAGGRWYAAAFINNIENTTVMGNGWQLPFSAASNVIAILRAPRTYGGRIGVRF</sequence>
<dbReference type="Pfam" id="PF07715">
    <property type="entry name" value="Plug"/>
    <property type="match status" value="1"/>
</dbReference>
<keyword evidence="6" id="KW-0408">Iron</keyword>
<evidence type="ECO:0008006" key="18">
    <source>
        <dbReference type="Google" id="ProtNLM"/>
    </source>
</evidence>
<evidence type="ECO:0000256" key="3">
    <source>
        <dbReference type="ARBA" id="ARBA00022452"/>
    </source>
</evidence>
<gene>
    <name evidence="16" type="ORF">L288_14565</name>
</gene>
<dbReference type="PANTHER" id="PTHR32552">
    <property type="entry name" value="FERRICHROME IRON RECEPTOR-RELATED"/>
    <property type="match status" value="1"/>
</dbReference>
<dbReference type="Pfam" id="PF00593">
    <property type="entry name" value="TonB_dep_Rec_b-barrel"/>
    <property type="match status" value="1"/>
</dbReference>
<name>T0I2H5_9SPHN</name>
<evidence type="ECO:0000256" key="5">
    <source>
        <dbReference type="ARBA" id="ARBA00022692"/>
    </source>
</evidence>
<protein>
    <recommendedName>
        <fullName evidence="18">TonB-denpendent receptor</fullName>
    </recommendedName>
</protein>
<keyword evidence="2 11" id="KW-0813">Transport</keyword>
<keyword evidence="10 11" id="KW-0998">Cell outer membrane</keyword>
<dbReference type="PROSITE" id="PS52016">
    <property type="entry name" value="TONB_DEPENDENT_REC_3"/>
    <property type="match status" value="1"/>
</dbReference>
<feature type="domain" description="TonB-dependent receptor plug" evidence="15">
    <location>
        <begin position="63"/>
        <end position="169"/>
    </location>
</feature>
<evidence type="ECO:0000256" key="2">
    <source>
        <dbReference type="ARBA" id="ARBA00022448"/>
    </source>
</evidence>
<dbReference type="EMBL" id="ATHO01000131">
    <property type="protein sequence ID" value="EQB03819.1"/>
    <property type="molecule type" value="Genomic_DNA"/>
</dbReference>